<comment type="caution">
    <text evidence="1">The sequence shown here is derived from an EMBL/GenBank/DDBJ whole genome shotgun (WGS) entry which is preliminary data.</text>
</comment>
<evidence type="ECO:0000313" key="2">
    <source>
        <dbReference type="Proteomes" id="UP000321083"/>
    </source>
</evidence>
<reference evidence="1 2" key="1">
    <citation type="submission" date="2019-08" db="EMBL/GenBank/DDBJ databases">
        <title>100 year-old enigma solved: identification of Planctomyces bekefii, the type genus and species of the phylum Planctomycetes.</title>
        <authorList>
            <person name="Svetlana D.N."/>
            <person name="Overmann J."/>
        </authorList>
    </citation>
    <scope>NUCLEOTIDE SEQUENCE [LARGE SCALE GENOMIC DNA]</scope>
    <source>
        <strain evidence="1">Phe10_nw2017</strain>
    </source>
</reference>
<accession>A0A5C6M364</accession>
<evidence type="ECO:0000313" key="1">
    <source>
        <dbReference type="EMBL" id="TWW09200.1"/>
    </source>
</evidence>
<sequence>MLGLQLFVAFSQQGRKFAGTQPRVKNRRAIFVDSFSADVLSWAEGVFGAPAIKDEYLKIAENQSVQNAVCRNSSKFAKCPPNR</sequence>
<name>A0A5C6M364_9PLAN</name>
<reference evidence="1 2" key="2">
    <citation type="submission" date="2019-08" db="EMBL/GenBank/DDBJ databases">
        <authorList>
            <person name="Henke P."/>
        </authorList>
    </citation>
    <scope>NUCLEOTIDE SEQUENCE [LARGE SCALE GENOMIC DNA]</scope>
    <source>
        <strain evidence="1">Phe10_nw2017</strain>
    </source>
</reference>
<dbReference type="EMBL" id="SRHE01000351">
    <property type="protein sequence ID" value="TWW09200.1"/>
    <property type="molecule type" value="Genomic_DNA"/>
</dbReference>
<proteinExistence type="predicted"/>
<protein>
    <submittedName>
        <fullName evidence="1">Uncharacterized protein</fullName>
    </submittedName>
</protein>
<gene>
    <name evidence="1" type="ORF">E3A20_16710</name>
</gene>
<dbReference type="Proteomes" id="UP000321083">
    <property type="component" value="Unassembled WGS sequence"/>
</dbReference>
<keyword evidence="2" id="KW-1185">Reference proteome</keyword>
<dbReference type="AlphaFoldDB" id="A0A5C6M364"/>
<organism evidence="1 2">
    <name type="scientific">Planctomyces bekefii</name>
    <dbReference type="NCBI Taxonomy" id="1653850"/>
    <lineage>
        <taxon>Bacteria</taxon>
        <taxon>Pseudomonadati</taxon>
        <taxon>Planctomycetota</taxon>
        <taxon>Planctomycetia</taxon>
        <taxon>Planctomycetales</taxon>
        <taxon>Planctomycetaceae</taxon>
        <taxon>Planctomyces</taxon>
    </lineage>
</organism>